<evidence type="ECO:0000256" key="1">
    <source>
        <dbReference type="SAM" id="MobiDB-lite"/>
    </source>
</evidence>
<evidence type="ECO:0000313" key="3">
    <source>
        <dbReference type="Proteomes" id="UP000237682"/>
    </source>
</evidence>
<dbReference type="EMBL" id="PUEJ01000006">
    <property type="protein sequence ID" value="PRH85981.1"/>
    <property type="molecule type" value="Genomic_DNA"/>
</dbReference>
<dbReference type="AlphaFoldDB" id="A0A2S9Q9F2"/>
<gene>
    <name evidence="2" type="ORF">C5L14_17105</name>
</gene>
<dbReference type="RefSeq" id="WP_105863280.1">
    <property type="nucleotide sequence ID" value="NZ_PUEJ01000006.1"/>
</dbReference>
<keyword evidence="3" id="KW-1185">Reference proteome</keyword>
<name>A0A2S9Q9F2_9HYPH</name>
<accession>A0A2S9Q9F2</accession>
<comment type="caution">
    <text evidence="2">The sequence shown here is derived from an EMBL/GenBank/DDBJ whole genome shotgun (WGS) entry which is preliminary data.</text>
</comment>
<dbReference type="OrthoDB" id="8447880at2"/>
<dbReference type="Proteomes" id="UP000237682">
    <property type="component" value="Unassembled WGS sequence"/>
</dbReference>
<protein>
    <submittedName>
        <fullName evidence="2">Uncharacterized protein</fullName>
    </submittedName>
</protein>
<sequence length="112" mass="12371">MSLHIPYADWLRLVADWREAGKVQGFTVRYMTVNPYELRRWLPADSGPASLAQLLQFTDWVGNGRSGDPFASAMVPGNLDTKHPGGTPHSGGPPGHSWEAREDNRTLRTAIS</sequence>
<evidence type="ECO:0000313" key="2">
    <source>
        <dbReference type="EMBL" id="PRH85981.1"/>
    </source>
</evidence>
<organism evidence="2 3">
    <name type="scientific">Labrys okinawensis</name>
    <dbReference type="NCBI Taxonomy" id="346911"/>
    <lineage>
        <taxon>Bacteria</taxon>
        <taxon>Pseudomonadati</taxon>
        <taxon>Pseudomonadota</taxon>
        <taxon>Alphaproteobacteria</taxon>
        <taxon>Hyphomicrobiales</taxon>
        <taxon>Xanthobacteraceae</taxon>
        <taxon>Labrys</taxon>
    </lineage>
</organism>
<proteinExistence type="predicted"/>
<feature type="region of interest" description="Disordered" evidence="1">
    <location>
        <begin position="71"/>
        <end position="112"/>
    </location>
</feature>
<reference evidence="2 3" key="1">
    <citation type="submission" date="2018-02" db="EMBL/GenBank/DDBJ databases">
        <title>Whole genome sequencing of endophytic bacterium.</title>
        <authorList>
            <person name="Eedara R."/>
            <person name="Podile A.R."/>
        </authorList>
    </citation>
    <scope>NUCLEOTIDE SEQUENCE [LARGE SCALE GENOMIC DNA]</scope>
    <source>
        <strain evidence="2 3">RP1T</strain>
    </source>
</reference>